<dbReference type="PROSITE" id="PS00012">
    <property type="entry name" value="PHOSPHOPANTETHEINE"/>
    <property type="match status" value="1"/>
</dbReference>
<dbReference type="FunFam" id="1.10.1200.10:FF:000005">
    <property type="entry name" value="Nonribosomal peptide synthetase 1"/>
    <property type="match status" value="1"/>
</dbReference>
<organism evidence="5 6">
    <name type="scientific">Chryseobacterium gambrini</name>
    <dbReference type="NCBI Taxonomy" id="373672"/>
    <lineage>
        <taxon>Bacteria</taxon>
        <taxon>Pseudomonadati</taxon>
        <taxon>Bacteroidota</taxon>
        <taxon>Flavobacteriia</taxon>
        <taxon>Flavobacteriales</taxon>
        <taxon>Weeksellaceae</taxon>
        <taxon>Chryseobacterium group</taxon>
        <taxon>Chryseobacterium</taxon>
    </lineage>
</organism>
<dbReference type="InterPro" id="IPR006162">
    <property type="entry name" value="Ppantetheine_attach_site"/>
</dbReference>
<accession>A0AAJ1VLX7</accession>
<dbReference type="EMBL" id="JAUHGV010000062">
    <property type="protein sequence ID" value="MDN4015138.1"/>
    <property type="molecule type" value="Genomic_DNA"/>
</dbReference>
<dbReference type="InterPro" id="IPR001242">
    <property type="entry name" value="Condensation_dom"/>
</dbReference>
<dbReference type="SUPFAM" id="SSF52777">
    <property type="entry name" value="CoA-dependent acyltransferases"/>
    <property type="match status" value="2"/>
</dbReference>
<dbReference type="Gene3D" id="1.10.1200.10">
    <property type="entry name" value="ACP-like"/>
    <property type="match status" value="1"/>
</dbReference>
<comment type="caution">
    <text evidence="5">The sequence shown here is derived from an EMBL/GenBank/DDBJ whole genome shotgun (WGS) entry which is preliminary data.</text>
</comment>
<dbReference type="Gene3D" id="3.30.559.10">
    <property type="entry name" value="Chloramphenicol acetyltransferase-like domain"/>
    <property type="match status" value="1"/>
</dbReference>
<proteinExistence type="predicted"/>
<dbReference type="Pfam" id="PF00550">
    <property type="entry name" value="PP-binding"/>
    <property type="match status" value="1"/>
</dbReference>
<dbReference type="CDD" id="cd19531">
    <property type="entry name" value="LCL_NRPS-like"/>
    <property type="match status" value="1"/>
</dbReference>
<keyword evidence="2" id="KW-0596">Phosphopantetheine</keyword>
<comment type="cofactor">
    <cofactor evidence="1">
        <name>pantetheine 4'-phosphate</name>
        <dbReference type="ChEBI" id="CHEBI:47942"/>
    </cofactor>
</comment>
<name>A0AAJ1VLX7_9FLAO</name>
<dbReference type="Gene3D" id="3.30.559.30">
    <property type="entry name" value="Nonribosomal peptide synthetase, condensation domain"/>
    <property type="match status" value="1"/>
</dbReference>
<dbReference type="Proteomes" id="UP001225933">
    <property type="component" value="Unassembled WGS sequence"/>
</dbReference>
<dbReference type="GO" id="GO:0005829">
    <property type="term" value="C:cytosol"/>
    <property type="evidence" value="ECO:0007669"/>
    <property type="project" value="TreeGrafter"/>
</dbReference>
<dbReference type="PROSITE" id="PS50075">
    <property type="entry name" value="CARRIER"/>
    <property type="match status" value="1"/>
</dbReference>
<dbReference type="InterPro" id="IPR036736">
    <property type="entry name" value="ACP-like_sf"/>
</dbReference>
<dbReference type="InterPro" id="IPR023213">
    <property type="entry name" value="CAT-like_dom_sf"/>
</dbReference>
<evidence type="ECO:0000256" key="3">
    <source>
        <dbReference type="ARBA" id="ARBA00022553"/>
    </source>
</evidence>
<dbReference type="SUPFAM" id="SSF56801">
    <property type="entry name" value="Acetyl-CoA synthetase-like"/>
    <property type="match status" value="1"/>
</dbReference>
<evidence type="ECO:0000256" key="2">
    <source>
        <dbReference type="ARBA" id="ARBA00022450"/>
    </source>
</evidence>
<dbReference type="SUPFAM" id="SSF47336">
    <property type="entry name" value="ACP-like"/>
    <property type="match status" value="1"/>
</dbReference>
<protein>
    <submittedName>
        <fullName evidence="5">Condensation domain-containing protein</fullName>
    </submittedName>
</protein>
<evidence type="ECO:0000259" key="4">
    <source>
        <dbReference type="PROSITE" id="PS50075"/>
    </source>
</evidence>
<dbReference type="GO" id="GO:0031177">
    <property type="term" value="F:phosphopantetheine binding"/>
    <property type="evidence" value="ECO:0007669"/>
    <property type="project" value="TreeGrafter"/>
</dbReference>
<dbReference type="Pfam" id="PF00668">
    <property type="entry name" value="Condensation"/>
    <property type="match status" value="1"/>
</dbReference>
<feature type="non-terminal residue" evidence="5">
    <location>
        <position position="1"/>
    </location>
</feature>
<evidence type="ECO:0000313" key="5">
    <source>
        <dbReference type="EMBL" id="MDN4015138.1"/>
    </source>
</evidence>
<dbReference type="GO" id="GO:0003824">
    <property type="term" value="F:catalytic activity"/>
    <property type="evidence" value="ECO:0007669"/>
    <property type="project" value="InterPro"/>
</dbReference>
<dbReference type="InterPro" id="IPR009081">
    <property type="entry name" value="PP-bd_ACP"/>
</dbReference>
<dbReference type="AlphaFoldDB" id="A0AAJ1VLX7"/>
<feature type="domain" description="Carrier" evidence="4">
    <location>
        <begin position="9"/>
        <end position="84"/>
    </location>
</feature>
<sequence length="595" mass="68830">DLIKHEYVAPSNDVERQLKEIWEEMLGLDKISVTDNFFELGGHSLVLIRIINKIKTTFNKTISIKDFMENPVIQLLSKYLSRQKNSEGFISIPKVEESQYYPVSPTQYRLWVIQQNEESSKAYNISQAYKLKGDLEASKLEESFKYLINRYEILRTVFVNIDDTVYQQILPFETVNFTIDTVDLSSSQDKKMELTAFLNAKEIEFKLNEFPLFKIHLIKMNSNEHILWFNIHHIICDGWSNNLFASEIIKVYNSLFKNEEINMTALNIQYKDYADWINKKNIEGFKEYWQKSLSGNIQKIEMPFSKKRNKQQTYNGDTAQFLIGGDDMADIRELLNKNNISLFTYLVACVKALLYKYTKQSDIIVGTSFSGRNHPDLENQLGLFLNTLPLRSVISKEDTFDSFIKKEKKIITEAFDNGDYPFEQMLSDINYQRDISRSALFDVAVVLNNYNSIFLSEKSDTIDGLMIESYQIEYGIAKTDIEFSFSESDSGLSAVILYNVDLYDKEAIGKTMNHLKNIIQNSIKYPDLPLQELEYLSPEEKKQLITDFNNTSVAFPSGDTVVSLFESQVLKTPSAVALEFEGLELSYEVLNERSN</sequence>
<dbReference type="GO" id="GO:0044550">
    <property type="term" value="P:secondary metabolite biosynthetic process"/>
    <property type="evidence" value="ECO:0007669"/>
    <property type="project" value="TreeGrafter"/>
</dbReference>
<dbReference type="PANTHER" id="PTHR45527:SF1">
    <property type="entry name" value="FATTY ACID SYNTHASE"/>
    <property type="match status" value="1"/>
</dbReference>
<evidence type="ECO:0000256" key="1">
    <source>
        <dbReference type="ARBA" id="ARBA00001957"/>
    </source>
</evidence>
<reference evidence="5" key="1">
    <citation type="submission" date="2023-06" db="EMBL/GenBank/DDBJ databases">
        <title>Two Chryseobacterium gambrini strains from China.</title>
        <authorList>
            <person name="Zeng J."/>
            <person name="Wu Y."/>
        </authorList>
    </citation>
    <scope>NUCLEOTIDE SEQUENCE</scope>
    <source>
        <strain evidence="5">SQ219</strain>
    </source>
</reference>
<dbReference type="PANTHER" id="PTHR45527">
    <property type="entry name" value="NONRIBOSOMAL PEPTIDE SYNTHETASE"/>
    <property type="match status" value="1"/>
</dbReference>
<keyword evidence="3" id="KW-0597">Phosphoprotein</keyword>
<evidence type="ECO:0000313" key="6">
    <source>
        <dbReference type="Proteomes" id="UP001225933"/>
    </source>
</evidence>
<dbReference type="GO" id="GO:0043041">
    <property type="term" value="P:amino acid activation for nonribosomal peptide biosynthetic process"/>
    <property type="evidence" value="ECO:0007669"/>
    <property type="project" value="TreeGrafter"/>
</dbReference>
<dbReference type="RefSeq" id="WP_290343692.1">
    <property type="nucleotide sequence ID" value="NZ_JAUHGV010000062.1"/>
</dbReference>
<feature type="non-terminal residue" evidence="5">
    <location>
        <position position="595"/>
    </location>
</feature>
<gene>
    <name evidence="5" type="ORF">QX233_22065</name>
</gene>